<dbReference type="Proteomes" id="UP000198940">
    <property type="component" value="Unassembled WGS sequence"/>
</dbReference>
<reference evidence="2 3" key="1">
    <citation type="submission" date="2016-11" db="EMBL/GenBank/DDBJ databases">
        <authorList>
            <person name="Varghese N."/>
            <person name="Submissions S."/>
        </authorList>
    </citation>
    <scope>NUCLEOTIDE SEQUENCE [LARGE SCALE GENOMIC DNA]</scope>
    <source>
        <strain evidence="2 3">CGMCC 1.12174</strain>
        <strain evidence="1 4">DSM 26351</strain>
    </source>
</reference>
<dbReference type="GO" id="GO:0097367">
    <property type="term" value="F:carbohydrate derivative binding"/>
    <property type="evidence" value="ECO:0007669"/>
    <property type="project" value="InterPro"/>
</dbReference>
<evidence type="ECO:0000313" key="4">
    <source>
        <dbReference type="Proteomes" id="UP000198940"/>
    </source>
</evidence>
<keyword evidence="4" id="KW-1185">Reference proteome</keyword>
<comment type="caution">
    <text evidence="2">The sequence shown here is derived from an EMBL/GenBank/DDBJ whole genome shotgun (WGS) entry which is preliminary data.</text>
</comment>
<evidence type="ECO:0000313" key="1">
    <source>
        <dbReference type="EMBL" id="SFB94592.1"/>
    </source>
</evidence>
<dbReference type="GO" id="GO:0016853">
    <property type="term" value="F:isomerase activity"/>
    <property type="evidence" value="ECO:0007669"/>
    <property type="project" value="UniProtKB-KW"/>
</dbReference>
<dbReference type="InterPro" id="IPR023214">
    <property type="entry name" value="HAD_sf"/>
</dbReference>
<proteinExistence type="predicted"/>
<dbReference type="EMBL" id="FOKU01000004">
    <property type="protein sequence ID" value="SFB94592.1"/>
    <property type="molecule type" value="Genomic_DNA"/>
</dbReference>
<dbReference type="EMBL" id="FRAT01000006">
    <property type="protein sequence ID" value="SHL05779.1"/>
    <property type="molecule type" value="Genomic_DNA"/>
</dbReference>
<protein>
    <submittedName>
        <fullName evidence="2">Fructoselysine-6-P-deglycase FrlB with duplicated sugar isomerase (SIS) domain</fullName>
    </submittedName>
</protein>
<dbReference type="STRING" id="1055723.SAMN05216293_2590"/>
<name>A0A1M6XIU5_9FLAO</name>
<evidence type="ECO:0000313" key="2">
    <source>
        <dbReference type="EMBL" id="SHL05779.1"/>
    </source>
</evidence>
<sequence length="633" mass="71149">MGKPFGGELSLLKKTVDWTNKLDLNHLKIYLEKLPPPIYIVGSGGSLSACHYAVSLFNDHGKFARAVTPLELFFSEKTIRNSSILFITASGKNYDIKFSFKRALEYEPKAIGAITMKENNPLSLLTQKHGIAETFDFNIPSGKDGFLATNSLIAFFSILNKTLGIPGYKIQNNSKDLNVRISKFLNEISNDCTLVILHGSWNKAVAVDIESKCTEAGLTTTLIADYRNFGHGRHHWFDKNPNSAIIALANRTETGLCHKTLKTLPNSIPKLILESASENPDSALDILIQSFELIKYLGQKVGIDPGRPGVPGYGRKLYHLPYSNLIKPSKKTALTKRAELSIKRKLNMDDLQSIDKKELEVWRKFYSKFMGNLLRTSFGMVLFDYDGTICSSKERFTGPSNEMTEKLLSILEKGFMFGVVTGRGKSVRNDLQKIIPKKYWEQVLVGYYNGSEFGTLSDDSLPDKGQELHPSLQPIIPLLSEIETLYGIKVTKRPNQLTIEIEDNKRWGFIRNLVIQTIKTRGLNEIQILESSHSMDIIPNSISKVDMVPSAKEKLKERNLPQQILYIGDKGQWSGNDFMLLDNEFGLSVDEVSSKLDTCWNIASLSNRNSSATMEYLDCLIFSENGIRFKISK</sequence>
<keyword evidence="2" id="KW-0413">Isomerase</keyword>
<dbReference type="SUPFAM" id="SSF53697">
    <property type="entry name" value="SIS domain"/>
    <property type="match status" value="1"/>
</dbReference>
<dbReference type="GO" id="GO:1901135">
    <property type="term" value="P:carbohydrate derivative metabolic process"/>
    <property type="evidence" value="ECO:0007669"/>
    <property type="project" value="InterPro"/>
</dbReference>
<dbReference type="OrthoDB" id="1489290at2"/>
<organism evidence="2 3">
    <name type="scientific">Flagellimonas taeanensis</name>
    <dbReference type="NCBI Taxonomy" id="1005926"/>
    <lineage>
        <taxon>Bacteria</taxon>
        <taxon>Pseudomonadati</taxon>
        <taxon>Bacteroidota</taxon>
        <taxon>Flavobacteriia</taxon>
        <taxon>Flavobacteriales</taxon>
        <taxon>Flavobacteriaceae</taxon>
        <taxon>Flagellimonas</taxon>
    </lineage>
</organism>
<dbReference type="AlphaFoldDB" id="A0A1M6XIU5"/>
<dbReference type="InterPro" id="IPR046348">
    <property type="entry name" value="SIS_dom_sf"/>
</dbReference>
<gene>
    <name evidence="1" type="ORF">SAMN04487891_10413</name>
    <name evidence="2" type="ORF">SAMN05216293_2590</name>
</gene>
<dbReference type="RefSeq" id="WP_072880417.1">
    <property type="nucleotide sequence ID" value="NZ_FOKU01000004.1"/>
</dbReference>
<evidence type="ECO:0000313" key="3">
    <source>
        <dbReference type="Proteomes" id="UP000184031"/>
    </source>
</evidence>
<dbReference type="Gene3D" id="3.40.50.1000">
    <property type="entry name" value="HAD superfamily/HAD-like"/>
    <property type="match status" value="1"/>
</dbReference>
<dbReference type="Gene3D" id="3.30.70.1020">
    <property type="entry name" value="Trehalose-6-phosphate phosphatase related protein, domain 2"/>
    <property type="match status" value="1"/>
</dbReference>
<dbReference type="InterPro" id="IPR036412">
    <property type="entry name" value="HAD-like_sf"/>
</dbReference>
<accession>A0A1M6XIU5</accession>
<dbReference type="Gene3D" id="3.40.50.10490">
    <property type="entry name" value="Glucose-6-phosphate isomerase like protein, domain 1"/>
    <property type="match status" value="1"/>
</dbReference>
<dbReference type="SUPFAM" id="SSF56784">
    <property type="entry name" value="HAD-like"/>
    <property type="match status" value="1"/>
</dbReference>
<dbReference type="Proteomes" id="UP000184031">
    <property type="component" value="Unassembled WGS sequence"/>
</dbReference>